<gene>
    <name evidence="1" type="ORF">EFP01_191</name>
</gene>
<sequence length="149" mass="17196">MLGTAEYDSLREYLVAVIHNQISEDERDTQSLDVWKEEVDNLTVDNWKDRCTNLADLLHVDTPAELVDVYTGYTEELNEILRDYTDELRAGATFNKVADERSGWMWEDYDPLVLEEHNRGLVARLGLLIIAEQLATQLEQGTFTIPYDN</sequence>
<accession>A0A288TYC2</accession>
<keyword evidence="2" id="KW-1185">Reference proteome</keyword>
<dbReference type="Proteomes" id="UP000224269">
    <property type="component" value="Segment"/>
</dbReference>
<evidence type="ECO:0000313" key="2">
    <source>
        <dbReference type="Proteomes" id="UP000224269"/>
    </source>
</evidence>
<dbReference type="EMBL" id="KY549443">
    <property type="protein sequence ID" value="APZ82118.1"/>
    <property type="molecule type" value="Genomic_DNA"/>
</dbReference>
<proteinExistence type="predicted"/>
<evidence type="ECO:0000313" key="1">
    <source>
        <dbReference type="EMBL" id="APZ82118.1"/>
    </source>
</evidence>
<reference evidence="2" key="1">
    <citation type="submission" date="2016-12" db="EMBL/GenBank/DDBJ databases">
        <authorList>
            <person name="Lee J.-H."/>
            <person name="Kim Y.-T."/>
            <person name="Kim J.-H."/>
            <person name="Ryu S.-R."/>
        </authorList>
    </citation>
    <scope>NUCLEOTIDE SEQUENCE [LARGE SCALE GENOMIC DNA]</scope>
</reference>
<protein>
    <submittedName>
        <fullName evidence="1">Uncharacterized protein</fullName>
    </submittedName>
</protein>
<name>A0A288TYC2_9CAUD</name>
<organism evidence="1 2">
    <name type="scientific">Enterococcus phage EFP01</name>
    <dbReference type="NCBI Taxonomy" id="1926594"/>
    <lineage>
        <taxon>Viruses</taxon>
        <taxon>Duplodnaviria</taxon>
        <taxon>Heunggongvirae</taxon>
        <taxon>Uroviricota</taxon>
        <taxon>Caudoviricetes</taxon>
        <taxon>Herelleviridae</taxon>
        <taxon>Brockvirinae</taxon>
        <taxon>Schiekvirus</taxon>
        <taxon>Schiekvirus EFP01</taxon>
    </lineage>
</organism>